<evidence type="ECO:0000313" key="2">
    <source>
        <dbReference type="Proteomes" id="UP000027318"/>
    </source>
</evidence>
<name>A0A063XZA1_9GAMM</name>
<dbReference type="Proteomes" id="UP000027318">
    <property type="component" value="Unassembled WGS sequence"/>
</dbReference>
<gene>
    <name evidence="1" type="ORF">ADINL_2710</name>
</gene>
<dbReference type="EMBL" id="JMSZ01000036">
    <property type="protein sequence ID" value="KDE38809.1"/>
    <property type="molecule type" value="Genomic_DNA"/>
</dbReference>
<dbReference type="AlphaFoldDB" id="A0A063XZA1"/>
<reference evidence="1 2" key="1">
    <citation type="journal article" date="2005" name="Int. J. Syst. Evol. Microbiol.">
        <title>Nitrincola lacisaponensis gen. nov., sp. nov., a novel alkaliphilic bacterium isolated from an alkaline, saline lake.</title>
        <authorList>
            <person name="Dimitriu P.A."/>
            <person name="Shukla S.K."/>
            <person name="Conradt J."/>
            <person name="Marquez M.C."/>
            <person name="Ventosa A."/>
            <person name="Maglia A."/>
            <person name="Peyton B.M."/>
            <person name="Pinkart H.C."/>
            <person name="Mormile M.R."/>
        </authorList>
    </citation>
    <scope>NUCLEOTIDE SEQUENCE [LARGE SCALE GENOMIC DNA]</scope>
    <source>
        <strain evidence="1 2">4CA</strain>
    </source>
</reference>
<dbReference type="STRING" id="267850.ADINL_2710"/>
<comment type="caution">
    <text evidence="1">The sequence shown here is derived from an EMBL/GenBank/DDBJ whole genome shotgun (WGS) entry which is preliminary data.</text>
</comment>
<proteinExistence type="predicted"/>
<keyword evidence="2" id="KW-1185">Reference proteome</keyword>
<organism evidence="1 2">
    <name type="scientific">Nitrincola lacisaponensis</name>
    <dbReference type="NCBI Taxonomy" id="267850"/>
    <lineage>
        <taxon>Bacteria</taxon>
        <taxon>Pseudomonadati</taxon>
        <taxon>Pseudomonadota</taxon>
        <taxon>Gammaproteobacteria</taxon>
        <taxon>Oceanospirillales</taxon>
        <taxon>Oceanospirillaceae</taxon>
        <taxon>Nitrincola</taxon>
    </lineage>
</organism>
<accession>A0A063XZA1</accession>
<sequence>MAAYLCLKHSSGIFPSFSIEDAEAGQRMLKKSNNFNLSHFRHIAAL</sequence>
<evidence type="ECO:0000313" key="1">
    <source>
        <dbReference type="EMBL" id="KDE38809.1"/>
    </source>
</evidence>
<protein>
    <submittedName>
        <fullName evidence="1">Uncharacterized protein</fullName>
    </submittedName>
</protein>